<keyword evidence="1" id="KW-0472">Membrane</keyword>
<comment type="caution">
    <text evidence="2">The sequence shown here is derived from an EMBL/GenBank/DDBJ whole genome shotgun (WGS) entry which is preliminary data.</text>
</comment>
<dbReference type="Proteomes" id="UP000321306">
    <property type="component" value="Unassembled WGS sequence"/>
</dbReference>
<protein>
    <submittedName>
        <fullName evidence="2">Uncharacterized protein</fullName>
    </submittedName>
</protein>
<dbReference type="AlphaFoldDB" id="A0A511N2G2"/>
<feature type="transmembrane region" description="Helical" evidence="1">
    <location>
        <begin position="12"/>
        <end position="33"/>
    </location>
</feature>
<evidence type="ECO:0000313" key="2">
    <source>
        <dbReference type="EMBL" id="GEM47049.1"/>
    </source>
</evidence>
<keyword evidence="1" id="KW-0812">Transmembrane</keyword>
<keyword evidence="3" id="KW-1185">Reference proteome</keyword>
<feature type="transmembrane region" description="Helical" evidence="1">
    <location>
        <begin position="72"/>
        <end position="94"/>
    </location>
</feature>
<gene>
    <name evidence="2" type="ORF">DC3_26840</name>
</gene>
<organism evidence="2 3">
    <name type="scientific">Deinococcus cellulosilyticus (strain DSM 18568 / NBRC 106333 / KACC 11606 / 5516J-15)</name>
    <dbReference type="NCBI Taxonomy" id="1223518"/>
    <lineage>
        <taxon>Bacteria</taxon>
        <taxon>Thermotogati</taxon>
        <taxon>Deinococcota</taxon>
        <taxon>Deinococci</taxon>
        <taxon>Deinococcales</taxon>
        <taxon>Deinococcaceae</taxon>
        <taxon>Deinococcus</taxon>
    </lineage>
</organism>
<keyword evidence="1" id="KW-1133">Transmembrane helix</keyword>
<sequence length="109" mass="12486">MEKLRQPSLLRIQILGGLWVLMLLVLLFSLLQTGVDVNILLASHFVRMTYLNALVLSALMAAYIVIQHNNWLRFPFAALTLFFGAFALLPYLVIRDLMHLRDQKPAPPR</sequence>
<accession>A0A511N2G2</accession>
<dbReference type="EMBL" id="BJXB01000011">
    <property type="protein sequence ID" value="GEM47049.1"/>
    <property type="molecule type" value="Genomic_DNA"/>
</dbReference>
<feature type="transmembrane region" description="Helical" evidence="1">
    <location>
        <begin position="45"/>
        <end position="66"/>
    </location>
</feature>
<dbReference type="OrthoDB" id="73644at2"/>
<evidence type="ECO:0000313" key="3">
    <source>
        <dbReference type="Proteomes" id="UP000321306"/>
    </source>
</evidence>
<reference evidence="2 3" key="1">
    <citation type="submission" date="2019-07" db="EMBL/GenBank/DDBJ databases">
        <title>Whole genome shotgun sequence of Deinococcus cellulosilyticus NBRC 106333.</title>
        <authorList>
            <person name="Hosoyama A."/>
            <person name="Uohara A."/>
            <person name="Ohji S."/>
            <person name="Ichikawa N."/>
        </authorList>
    </citation>
    <scope>NUCLEOTIDE SEQUENCE [LARGE SCALE GENOMIC DNA]</scope>
    <source>
        <strain evidence="2 3">NBRC 106333</strain>
    </source>
</reference>
<proteinExistence type="predicted"/>
<name>A0A511N2G2_DEIC1</name>
<dbReference type="RefSeq" id="WP_146884996.1">
    <property type="nucleotide sequence ID" value="NZ_BJXB01000011.1"/>
</dbReference>
<evidence type="ECO:0000256" key="1">
    <source>
        <dbReference type="SAM" id="Phobius"/>
    </source>
</evidence>